<evidence type="ECO:0000256" key="1">
    <source>
        <dbReference type="SAM" id="Coils"/>
    </source>
</evidence>
<gene>
    <name evidence="3" type="ORF">llap_16789</name>
</gene>
<protein>
    <recommendedName>
        <fullName evidence="2">UBX domain-containing protein</fullName>
    </recommendedName>
</protein>
<dbReference type="PANTHER" id="PTHR23333">
    <property type="entry name" value="UBX DOMAIN CONTAINING PROTEIN"/>
    <property type="match status" value="1"/>
</dbReference>
<reference evidence="4" key="1">
    <citation type="submission" date="2017-11" db="EMBL/GenBank/DDBJ databases">
        <authorList>
            <person name="Lima N.C."/>
            <person name="Parody-Merino A.M."/>
            <person name="Battley P.F."/>
            <person name="Fidler A.E."/>
            <person name="Prosdocimi F."/>
        </authorList>
    </citation>
    <scope>NUCLEOTIDE SEQUENCE [LARGE SCALE GENOMIC DNA]</scope>
</reference>
<organism evidence="3 4">
    <name type="scientific">Limosa lapponica baueri</name>
    <dbReference type="NCBI Taxonomy" id="1758121"/>
    <lineage>
        <taxon>Eukaryota</taxon>
        <taxon>Metazoa</taxon>
        <taxon>Chordata</taxon>
        <taxon>Craniata</taxon>
        <taxon>Vertebrata</taxon>
        <taxon>Euteleostomi</taxon>
        <taxon>Archelosauria</taxon>
        <taxon>Archosauria</taxon>
        <taxon>Dinosauria</taxon>
        <taxon>Saurischia</taxon>
        <taxon>Theropoda</taxon>
        <taxon>Coelurosauria</taxon>
        <taxon>Aves</taxon>
        <taxon>Neognathae</taxon>
        <taxon>Neoaves</taxon>
        <taxon>Charadriiformes</taxon>
        <taxon>Scolopacidae</taxon>
        <taxon>Limosa</taxon>
    </lineage>
</organism>
<dbReference type="OrthoDB" id="25887at2759"/>
<dbReference type="InterPro" id="IPR029071">
    <property type="entry name" value="Ubiquitin-like_domsf"/>
</dbReference>
<dbReference type="PANTHER" id="PTHR23333:SF4">
    <property type="entry name" value="UBX DOMAIN-CONTAINING PROTEIN 11"/>
    <property type="match status" value="1"/>
</dbReference>
<dbReference type="GO" id="GO:0043161">
    <property type="term" value="P:proteasome-mediated ubiquitin-dependent protein catabolic process"/>
    <property type="evidence" value="ECO:0007669"/>
    <property type="project" value="TreeGrafter"/>
</dbReference>
<dbReference type="InterPro" id="IPR001012">
    <property type="entry name" value="UBX_dom"/>
</dbReference>
<dbReference type="Gene3D" id="3.10.20.90">
    <property type="entry name" value="Phosphatidylinositol 3-kinase Catalytic Subunit, Chain A, domain 1"/>
    <property type="match status" value="1"/>
</dbReference>
<keyword evidence="4" id="KW-1185">Reference proteome</keyword>
<evidence type="ECO:0000313" key="3">
    <source>
        <dbReference type="EMBL" id="PKU32906.1"/>
    </source>
</evidence>
<dbReference type="SUPFAM" id="SSF54236">
    <property type="entry name" value="Ubiquitin-like"/>
    <property type="match status" value="1"/>
</dbReference>
<accession>A0A2I0TGK8</accession>
<sequence>MDSMSSMMQKITLLEQKIEEQAQEIRLKDRRIAELEEKTKTLQKGEVTADHYQASVSSFPKLWSTTLTFTFLLKRFLNDYGLIWVGERHEQLEDLESLKDEEELPARSLWKPGKIVLFFPRGGDSDSYEIISTFPQRVYADNSRSLQECGLVPNASLLLRRRDPSQQEGTA</sequence>
<evidence type="ECO:0000259" key="2">
    <source>
        <dbReference type="Pfam" id="PF00789"/>
    </source>
</evidence>
<dbReference type="Proteomes" id="UP000233556">
    <property type="component" value="Unassembled WGS sequence"/>
</dbReference>
<feature type="coiled-coil region" evidence="1">
    <location>
        <begin position="4"/>
        <end position="38"/>
    </location>
</feature>
<dbReference type="AlphaFoldDB" id="A0A2I0TGK8"/>
<feature type="domain" description="UBX" evidence="2">
    <location>
        <begin position="123"/>
        <end position="160"/>
    </location>
</feature>
<dbReference type="EMBL" id="KZ510705">
    <property type="protein sequence ID" value="PKU32906.1"/>
    <property type="molecule type" value="Genomic_DNA"/>
</dbReference>
<keyword evidence="1" id="KW-0175">Coiled coil</keyword>
<name>A0A2I0TGK8_LIMLA</name>
<reference evidence="4" key="2">
    <citation type="submission" date="2017-12" db="EMBL/GenBank/DDBJ databases">
        <title>Genome sequence of the Bar-tailed Godwit (Limosa lapponica baueri).</title>
        <authorList>
            <person name="Lima N.C.B."/>
            <person name="Parody-Merino A.M."/>
            <person name="Battley P.F."/>
            <person name="Fidler A.E."/>
            <person name="Prosdocimi F."/>
        </authorList>
    </citation>
    <scope>NUCLEOTIDE SEQUENCE [LARGE SCALE GENOMIC DNA]</scope>
</reference>
<evidence type="ECO:0000313" key="4">
    <source>
        <dbReference type="Proteomes" id="UP000233556"/>
    </source>
</evidence>
<dbReference type="GO" id="GO:0043130">
    <property type="term" value="F:ubiquitin binding"/>
    <property type="evidence" value="ECO:0007669"/>
    <property type="project" value="TreeGrafter"/>
</dbReference>
<dbReference type="Pfam" id="PF00789">
    <property type="entry name" value="UBX"/>
    <property type="match status" value="1"/>
</dbReference>
<proteinExistence type="predicted"/>